<feature type="transmembrane region" description="Helical" evidence="2">
    <location>
        <begin position="177"/>
        <end position="203"/>
    </location>
</feature>
<feature type="region of interest" description="Disordered" evidence="1">
    <location>
        <begin position="1"/>
        <end position="33"/>
    </location>
</feature>
<gene>
    <name evidence="3" type="ORF">TTEB3V08_LOCUS2587</name>
</gene>
<keyword evidence="2" id="KW-0812">Transmembrane</keyword>
<evidence type="ECO:0000256" key="1">
    <source>
        <dbReference type="SAM" id="MobiDB-lite"/>
    </source>
</evidence>
<sequence>MLTEGPSLDMKSSSNHLPPSDLNATKELTPLKDDGGDSGATVVVEKVITYAVVPPDGGWGWVIVTASFFCNLIVDGIIFTFGMFLNDIQREFGGSKSKVAVVGSLLAGFYLMAGTYVSKDAANYSALIDPFLSARNGPFVSALANRYGFRLVTILGSILGTVGFLASSFATDVEFLFVSYGIIGGIGFGLIYVPAVITTGFYFERWRAIATGIAVCGSGIGTFVLAPFAVHLIEWYGWRGALIIQAGLVLNCAIFGTLFRPLEPVRVVTTREVSMKNNHSASKLSLLKRIKQERDEHRRNRGSLASVDSDKYEKSSIRFALLSRAEYLGQSRSRDELNFIRTAHTNEEEILVTNNNAYTTAAEALARSVGSLPGSRFASTHSLGMSNHHGVETGEEHLKAVYEMERDDNDTMTALVHHQSQTVIRRGSKRLRTASESSSRSRKGLELSGTKPFYRDDIFFGASLTRLPQYTSQSSISYHMSVTRLPTKQDIKEQAGENSRMCTEALTRTLGTMLDFSLFKSPTFLILAVSGFITMMGFYVPFMYLTVLTIGRKEEAEKGAHFLCFTTYHHLTDGYSGASFRNLSSWESLPGWSSVSLAFTANARRNACSCEAASVGVVVTCRLAQALSIDAAVDIPWGRPVEGPATPADVVCEG</sequence>
<feature type="region of interest" description="Disordered" evidence="1">
    <location>
        <begin position="418"/>
        <end position="446"/>
    </location>
</feature>
<evidence type="ECO:0000256" key="2">
    <source>
        <dbReference type="SAM" id="Phobius"/>
    </source>
</evidence>
<protein>
    <submittedName>
        <fullName evidence="3">Uncharacterized protein</fullName>
    </submittedName>
</protein>
<dbReference type="Gene3D" id="1.20.1250.20">
    <property type="entry name" value="MFS general substrate transporter like domains"/>
    <property type="match status" value="1"/>
</dbReference>
<proteinExistence type="predicted"/>
<evidence type="ECO:0000313" key="3">
    <source>
        <dbReference type="EMBL" id="CAD7454484.1"/>
    </source>
</evidence>
<feature type="transmembrane region" description="Helical" evidence="2">
    <location>
        <begin position="524"/>
        <end position="548"/>
    </location>
</feature>
<feature type="transmembrane region" description="Helical" evidence="2">
    <location>
        <begin position="240"/>
        <end position="259"/>
    </location>
</feature>
<dbReference type="PANTHER" id="PTHR11360:SF238">
    <property type="entry name" value="SD10469P"/>
    <property type="match status" value="1"/>
</dbReference>
<feature type="transmembrane region" description="Helical" evidence="2">
    <location>
        <begin position="147"/>
        <end position="170"/>
    </location>
</feature>
<dbReference type="PANTHER" id="PTHR11360">
    <property type="entry name" value="MONOCARBOXYLATE TRANSPORTER"/>
    <property type="match status" value="1"/>
</dbReference>
<dbReference type="EMBL" id="OE000614">
    <property type="protein sequence ID" value="CAD7454484.1"/>
    <property type="molecule type" value="Genomic_DNA"/>
</dbReference>
<dbReference type="AlphaFoldDB" id="A0A7R9IBA8"/>
<name>A0A7R9IBA8_9NEOP</name>
<accession>A0A7R9IBA8</accession>
<dbReference type="SUPFAM" id="SSF103473">
    <property type="entry name" value="MFS general substrate transporter"/>
    <property type="match status" value="1"/>
</dbReference>
<dbReference type="GO" id="GO:0008028">
    <property type="term" value="F:monocarboxylic acid transmembrane transporter activity"/>
    <property type="evidence" value="ECO:0007669"/>
    <property type="project" value="TreeGrafter"/>
</dbReference>
<dbReference type="InterPro" id="IPR011701">
    <property type="entry name" value="MFS"/>
</dbReference>
<feature type="transmembrane region" description="Helical" evidence="2">
    <location>
        <begin position="59"/>
        <end position="85"/>
    </location>
</feature>
<feature type="transmembrane region" description="Helical" evidence="2">
    <location>
        <begin position="97"/>
        <end position="117"/>
    </location>
</feature>
<dbReference type="InterPro" id="IPR050327">
    <property type="entry name" value="Proton-linked_MCT"/>
</dbReference>
<dbReference type="Pfam" id="PF07690">
    <property type="entry name" value="MFS_1"/>
    <property type="match status" value="1"/>
</dbReference>
<keyword evidence="2" id="KW-1133">Transmembrane helix</keyword>
<feature type="transmembrane region" description="Helical" evidence="2">
    <location>
        <begin position="209"/>
        <end position="233"/>
    </location>
</feature>
<dbReference type="InterPro" id="IPR036259">
    <property type="entry name" value="MFS_trans_sf"/>
</dbReference>
<organism evidence="3">
    <name type="scientific">Timema tahoe</name>
    <dbReference type="NCBI Taxonomy" id="61484"/>
    <lineage>
        <taxon>Eukaryota</taxon>
        <taxon>Metazoa</taxon>
        <taxon>Ecdysozoa</taxon>
        <taxon>Arthropoda</taxon>
        <taxon>Hexapoda</taxon>
        <taxon>Insecta</taxon>
        <taxon>Pterygota</taxon>
        <taxon>Neoptera</taxon>
        <taxon>Polyneoptera</taxon>
        <taxon>Phasmatodea</taxon>
        <taxon>Timematodea</taxon>
        <taxon>Timematoidea</taxon>
        <taxon>Timematidae</taxon>
        <taxon>Timema</taxon>
    </lineage>
</organism>
<reference evidence="3" key="1">
    <citation type="submission" date="2020-11" db="EMBL/GenBank/DDBJ databases">
        <authorList>
            <person name="Tran Van P."/>
        </authorList>
    </citation>
    <scope>NUCLEOTIDE SEQUENCE</scope>
</reference>
<keyword evidence="2" id="KW-0472">Membrane</keyword>